<dbReference type="EMBL" id="CP034759">
    <property type="protein sequence ID" value="QBG36499.1"/>
    <property type="molecule type" value="Genomic_DNA"/>
</dbReference>
<dbReference type="RefSeq" id="WP_130602706.1">
    <property type="nucleotide sequence ID" value="NZ_CP034759.1"/>
</dbReference>
<evidence type="ECO:0000256" key="2">
    <source>
        <dbReference type="SAM" id="SignalP"/>
    </source>
</evidence>
<evidence type="ECO:0000313" key="3">
    <source>
        <dbReference type="EMBL" id="QBG36499.1"/>
    </source>
</evidence>
<protein>
    <submittedName>
        <fullName evidence="3">DUF2167 domain-containing protein</fullName>
    </submittedName>
</protein>
<dbReference type="Proteomes" id="UP000290244">
    <property type="component" value="Chromosome"/>
</dbReference>
<keyword evidence="1" id="KW-0472">Membrane</keyword>
<feature type="transmembrane region" description="Helical" evidence="1">
    <location>
        <begin position="250"/>
        <end position="275"/>
    </location>
</feature>
<keyword evidence="1" id="KW-0812">Transmembrane</keyword>
<dbReference type="KEGG" id="lsd:EMK97_12615"/>
<organism evidence="3 4">
    <name type="scientific">Litorilituus sediminis</name>
    <dbReference type="NCBI Taxonomy" id="718192"/>
    <lineage>
        <taxon>Bacteria</taxon>
        <taxon>Pseudomonadati</taxon>
        <taxon>Pseudomonadota</taxon>
        <taxon>Gammaproteobacteria</taxon>
        <taxon>Alteromonadales</taxon>
        <taxon>Colwelliaceae</taxon>
        <taxon>Litorilituus</taxon>
    </lineage>
</organism>
<dbReference type="InterPro" id="IPR018682">
    <property type="entry name" value="DUF2167_membr"/>
</dbReference>
<name>A0A4P6P896_9GAMM</name>
<proteinExistence type="predicted"/>
<sequence length="287" mass="32553">MRFGLLSVYIIFFSFSAFSQDEEYLKQVQQLDWKGVADSYDIASNDAKITITENEYLVLGKDAHKLMLLNEGHDGFKPDAVKLKIHVDESESTTIYQRNEIGFVKMDDWEENIDSDEMLAEIIQGTEETNKIRAEGHAKLYIDGWSQTPFLDKENSIIYWAINGHTSDNRQFVNAKALKLGRKGYTEVIWAGSPEQFTNAEAVLEPALASYTYNEGFQYDDFMPETDTVAAMGAGALVYKLATGKAAVKAGFLAAAAIFAKKFWFIIFIPFAYGWKWIKRKFSNKSE</sequence>
<keyword evidence="1" id="KW-1133">Transmembrane helix</keyword>
<dbReference type="OrthoDB" id="196355at2"/>
<accession>A0A4P6P896</accession>
<evidence type="ECO:0000256" key="1">
    <source>
        <dbReference type="SAM" id="Phobius"/>
    </source>
</evidence>
<feature type="chain" id="PRO_5020396101" evidence="2">
    <location>
        <begin position="20"/>
        <end position="287"/>
    </location>
</feature>
<gene>
    <name evidence="3" type="ORF">EMK97_12615</name>
</gene>
<keyword evidence="2" id="KW-0732">Signal</keyword>
<dbReference type="Pfam" id="PF09935">
    <property type="entry name" value="DUF2167"/>
    <property type="match status" value="1"/>
</dbReference>
<dbReference type="AlphaFoldDB" id="A0A4P6P896"/>
<evidence type="ECO:0000313" key="4">
    <source>
        <dbReference type="Proteomes" id="UP000290244"/>
    </source>
</evidence>
<feature type="signal peptide" evidence="2">
    <location>
        <begin position="1"/>
        <end position="19"/>
    </location>
</feature>
<keyword evidence="4" id="KW-1185">Reference proteome</keyword>
<reference evidence="3 4" key="1">
    <citation type="submission" date="2018-12" db="EMBL/GenBank/DDBJ databases">
        <title>Complete genome of Litorilituus sediminis.</title>
        <authorList>
            <person name="Liu A."/>
            <person name="Rong J."/>
        </authorList>
    </citation>
    <scope>NUCLEOTIDE SEQUENCE [LARGE SCALE GENOMIC DNA]</scope>
    <source>
        <strain evidence="3 4">JCM 17549</strain>
    </source>
</reference>